<sequence>MASSFAFLATFLAWFFSVNAQPLDYPIAAAPTTWTNSPSLQHTVTSSDSSTVRSFILRLNPAFYGPSFAAGFYCFSPCKNFFFSVFIVNPDSGGNIVYNPPAQVIWSANRARAVRENATLQLTSHSGLTLRDSNGSLVSSTDVGNRSVAGINVTEAGDLVVFDINNSSIWKSFDHPTDTLVLRQKLAVGMRLTARVSPTNWTKSRLYLTLLVDGLKAFVYSIPPQKYFESQISKDNMGNKSAYMEFMNGSTK</sequence>
<feature type="chain" id="PRO_5040326694" description="non-specific serine/threonine protein kinase" evidence="7">
    <location>
        <begin position="21"/>
        <end position="252"/>
    </location>
</feature>
<keyword evidence="10" id="KW-1185">Reference proteome</keyword>
<dbReference type="Gene3D" id="2.90.10.30">
    <property type="match status" value="1"/>
</dbReference>
<dbReference type="InterPro" id="IPR001480">
    <property type="entry name" value="Bulb-type_lectin_dom"/>
</dbReference>
<evidence type="ECO:0000256" key="7">
    <source>
        <dbReference type="SAM" id="SignalP"/>
    </source>
</evidence>
<keyword evidence="4" id="KW-0675">Receptor</keyword>
<comment type="catalytic activity">
    <reaction evidence="5">
        <text>L-threonyl-[protein] + ATP = O-phospho-L-threonyl-[protein] + ADP + H(+)</text>
        <dbReference type="Rhea" id="RHEA:46608"/>
        <dbReference type="Rhea" id="RHEA-COMP:11060"/>
        <dbReference type="Rhea" id="RHEA-COMP:11605"/>
        <dbReference type="ChEBI" id="CHEBI:15378"/>
        <dbReference type="ChEBI" id="CHEBI:30013"/>
        <dbReference type="ChEBI" id="CHEBI:30616"/>
        <dbReference type="ChEBI" id="CHEBI:61977"/>
        <dbReference type="ChEBI" id="CHEBI:456216"/>
        <dbReference type="EC" id="2.7.11.1"/>
    </reaction>
</comment>
<accession>A0A9Q0HIR7</accession>
<evidence type="ECO:0000256" key="6">
    <source>
        <dbReference type="ARBA" id="ARBA00048679"/>
    </source>
</evidence>
<gene>
    <name evidence="9" type="ORF">LUZ63_018944</name>
</gene>
<comment type="caution">
    <text evidence="9">The sequence shown here is derived from an EMBL/GenBank/DDBJ whole genome shotgun (WGS) entry which is preliminary data.</text>
</comment>
<feature type="signal peptide" evidence="7">
    <location>
        <begin position="1"/>
        <end position="20"/>
    </location>
</feature>
<dbReference type="SUPFAM" id="SSF51110">
    <property type="entry name" value="alpha-D-mannose-specific plant lectins"/>
    <property type="match status" value="1"/>
</dbReference>
<evidence type="ECO:0000256" key="1">
    <source>
        <dbReference type="ARBA" id="ARBA00004479"/>
    </source>
</evidence>
<dbReference type="EC" id="2.7.11.1" evidence="2"/>
<keyword evidence="3 7" id="KW-0732">Signal</keyword>
<dbReference type="AlphaFoldDB" id="A0A9Q0HIR7"/>
<evidence type="ECO:0000256" key="2">
    <source>
        <dbReference type="ARBA" id="ARBA00012513"/>
    </source>
</evidence>
<evidence type="ECO:0000259" key="8">
    <source>
        <dbReference type="PROSITE" id="PS50927"/>
    </source>
</evidence>
<comment type="subcellular location">
    <subcellularLocation>
        <location evidence="1">Membrane</location>
        <topology evidence="1">Single-pass type I membrane protein</topology>
    </subcellularLocation>
</comment>
<name>A0A9Q0HIR7_9POAL</name>
<evidence type="ECO:0000313" key="10">
    <source>
        <dbReference type="Proteomes" id="UP001151287"/>
    </source>
</evidence>
<feature type="domain" description="Bulb-type lectin" evidence="8">
    <location>
        <begin position="59"/>
        <end position="174"/>
    </location>
</feature>
<protein>
    <recommendedName>
        <fullName evidence="2">non-specific serine/threonine protein kinase</fullName>
        <ecNumber evidence="2">2.7.11.1</ecNumber>
    </recommendedName>
</protein>
<dbReference type="PROSITE" id="PS50927">
    <property type="entry name" value="BULB_LECTIN"/>
    <property type="match status" value="1"/>
</dbReference>
<dbReference type="EMBL" id="JAMQYH010000005">
    <property type="protein sequence ID" value="KAJ1687554.1"/>
    <property type="molecule type" value="Genomic_DNA"/>
</dbReference>
<dbReference type="FunFam" id="2.90.10.30:FF:000003">
    <property type="entry name" value="Os04g0303100 protein"/>
    <property type="match status" value="1"/>
</dbReference>
<dbReference type="GO" id="GO:0051707">
    <property type="term" value="P:response to other organism"/>
    <property type="evidence" value="ECO:0007669"/>
    <property type="project" value="UniProtKB-ARBA"/>
</dbReference>
<evidence type="ECO:0000256" key="4">
    <source>
        <dbReference type="ARBA" id="ARBA00023170"/>
    </source>
</evidence>
<dbReference type="Pfam" id="PF01453">
    <property type="entry name" value="B_lectin"/>
    <property type="match status" value="1"/>
</dbReference>
<dbReference type="Proteomes" id="UP001151287">
    <property type="component" value="Unassembled WGS sequence"/>
</dbReference>
<dbReference type="GO" id="GO:0016020">
    <property type="term" value="C:membrane"/>
    <property type="evidence" value="ECO:0007669"/>
    <property type="project" value="UniProtKB-SubCell"/>
</dbReference>
<dbReference type="SMART" id="SM00108">
    <property type="entry name" value="B_lectin"/>
    <property type="match status" value="1"/>
</dbReference>
<dbReference type="InterPro" id="IPR036426">
    <property type="entry name" value="Bulb-type_lectin_dom_sf"/>
</dbReference>
<dbReference type="PANTHER" id="PTHR47976:SF110">
    <property type="entry name" value="RECEPTOR-LIKE SERINE_THREONINE-PROTEIN KINASE"/>
    <property type="match status" value="1"/>
</dbReference>
<organism evidence="9 10">
    <name type="scientific">Rhynchospora breviuscula</name>
    <dbReference type="NCBI Taxonomy" id="2022672"/>
    <lineage>
        <taxon>Eukaryota</taxon>
        <taxon>Viridiplantae</taxon>
        <taxon>Streptophyta</taxon>
        <taxon>Embryophyta</taxon>
        <taxon>Tracheophyta</taxon>
        <taxon>Spermatophyta</taxon>
        <taxon>Magnoliopsida</taxon>
        <taxon>Liliopsida</taxon>
        <taxon>Poales</taxon>
        <taxon>Cyperaceae</taxon>
        <taxon>Cyperoideae</taxon>
        <taxon>Rhynchosporeae</taxon>
        <taxon>Rhynchospora</taxon>
    </lineage>
</organism>
<dbReference type="PANTHER" id="PTHR47976">
    <property type="entry name" value="G-TYPE LECTIN S-RECEPTOR-LIKE SERINE/THREONINE-PROTEIN KINASE SD2-5"/>
    <property type="match status" value="1"/>
</dbReference>
<reference evidence="9" key="1">
    <citation type="journal article" date="2022" name="Cell">
        <title>Repeat-based holocentromeres influence genome architecture and karyotype evolution.</title>
        <authorList>
            <person name="Hofstatter P.G."/>
            <person name="Thangavel G."/>
            <person name="Lux T."/>
            <person name="Neumann P."/>
            <person name="Vondrak T."/>
            <person name="Novak P."/>
            <person name="Zhang M."/>
            <person name="Costa L."/>
            <person name="Castellani M."/>
            <person name="Scott A."/>
            <person name="Toegelov H."/>
            <person name="Fuchs J."/>
            <person name="Mata-Sucre Y."/>
            <person name="Dias Y."/>
            <person name="Vanzela A.L.L."/>
            <person name="Huettel B."/>
            <person name="Almeida C.C.S."/>
            <person name="Simkova H."/>
            <person name="Souza G."/>
            <person name="Pedrosa-Harand A."/>
            <person name="Macas J."/>
            <person name="Mayer K.F.X."/>
            <person name="Houben A."/>
            <person name="Marques A."/>
        </authorList>
    </citation>
    <scope>NUCLEOTIDE SEQUENCE</scope>
    <source>
        <strain evidence="9">RhyBre1mFocal</strain>
    </source>
</reference>
<dbReference type="GO" id="GO:0004674">
    <property type="term" value="F:protein serine/threonine kinase activity"/>
    <property type="evidence" value="ECO:0007669"/>
    <property type="project" value="UniProtKB-EC"/>
</dbReference>
<evidence type="ECO:0000313" key="9">
    <source>
        <dbReference type="EMBL" id="KAJ1687554.1"/>
    </source>
</evidence>
<evidence type="ECO:0000256" key="5">
    <source>
        <dbReference type="ARBA" id="ARBA00047899"/>
    </source>
</evidence>
<evidence type="ECO:0000256" key="3">
    <source>
        <dbReference type="ARBA" id="ARBA00022729"/>
    </source>
</evidence>
<comment type="catalytic activity">
    <reaction evidence="6">
        <text>L-seryl-[protein] + ATP = O-phospho-L-seryl-[protein] + ADP + H(+)</text>
        <dbReference type="Rhea" id="RHEA:17989"/>
        <dbReference type="Rhea" id="RHEA-COMP:9863"/>
        <dbReference type="Rhea" id="RHEA-COMP:11604"/>
        <dbReference type="ChEBI" id="CHEBI:15378"/>
        <dbReference type="ChEBI" id="CHEBI:29999"/>
        <dbReference type="ChEBI" id="CHEBI:30616"/>
        <dbReference type="ChEBI" id="CHEBI:83421"/>
        <dbReference type="ChEBI" id="CHEBI:456216"/>
        <dbReference type="EC" id="2.7.11.1"/>
    </reaction>
</comment>
<dbReference type="OrthoDB" id="1895837at2759"/>
<proteinExistence type="predicted"/>
<dbReference type="InterPro" id="IPR051343">
    <property type="entry name" value="G-type_lectin_kinases/EP1-like"/>
</dbReference>